<dbReference type="InterPro" id="IPR036378">
    <property type="entry name" value="FAS1_dom_sf"/>
</dbReference>
<dbReference type="SUPFAM" id="SSF82153">
    <property type="entry name" value="FAS1 domain"/>
    <property type="match status" value="1"/>
</dbReference>
<dbReference type="Gene3D" id="2.30.180.10">
    <property type="entry name" value="FAS1 domain"/>
    <property type="match status" value="1"/>
</dbReference>
<name>A0A443YMU5_9SPHI</name>
<sequence>MKTTINMSFTGKLGAGLLLLMMAIITITSCKKDYYKDTGLAKATFDGTILQYLESKPLHFDTLAKIIKLAGMENTFNNEEITFFAPPDPTIQVSIRELNQRLLSIGRDTVSKLEDIKPQAWKILLSSYIFKGTNRLKDYKQVDTLALDTYAGQGYLAYSNVPYNIGVVYNDAKNDNIVIKYAGYRQLMISYIPDWTNPKKYWINALVSSSDINPKNGIVHALKIERHAFGFNTGIFSEIALQFGIGN</sequence>
<dbReference type="OrthoDB" id="1097608at2"/>
<accession>A0A443YMU5</accession>
<dbReference type="EMBL" id="SAYW01000006">
    <property type="protein sequence ID" value="RWU05071.1"/>
    <property type="molecule type" value="Genomic_DNA"/>
</dbReference>
<dbReference type="PROSITE" id="PS51257">
    <property type="entry name" value="PROKAR_LIPOPROTEIN"/>
    <property type="match status" value="1"/>
</dbReference>
<proteinExistence type="predicted"/>
<organism evidence="1 2">
    <name type="scientific">Pedobacter chitinilyticus</name>
    <dbReference type="NCBI Taxonomy" id="2233776"/>
    <lineage>
        <taxon>Bacteria</taxon>
        <taxon>Pseudomonadati</taxon>
        <taxon>Bacteroidota</taxon>
        <taxon>Sphingobacteriia</taxon>
        <taxon>Sphingobacteriales</taxon>
        <taxon>Sphingobacteriaceae</taxon>
        <taxon>Pedobacter</taxon>
    </lineage>
</organism>
<evidence type="ECO:0000313" key="2">
    <source>
        <dbReference type="Proteomes" id="UP000284120"/>
    </source>
</evidence>
<evidence type="ECO:0000313" key="1">
    <source>
        <dbReference type="EMBL" id="RWU05071.1"/>
    </source>
</evidence>
<dbReference type="AlphaFoldDB" id="A0A443YMU5"/>
<dbReference type="Proteomes" id="UP000284120">
    <property type="component" value="Unassembled WGS sequence"/>
</dbReference>
<keyword evidence="2" id="KW-1185">Reference proteome</keyword>
<gene>
    <name evidence="1" type="ORF">DPV69_18080</name>
</gene>
<protein>
    <submittedName>
        <fullName evidence="1">Uncharacterized protein</fullName>
    </submittedName>
</protein>
<comment type="caution">
    <text evidence="1">The sequence shown here is derived from an EMBL/GenBank/DDBJ whole genome shotgun (WGS) entry which is preliminary data.</text>
</comment>
<reference evidence="1 2" key="1">
    <citation type="submission" date="2018-06" db="EMBL/GenBank/DDBJ databases">
        <title>Pedobacter endophyticus sp. nov., an endophytic bacterium isolated from a leaf of Triticum aestivum.</title>
        <authorList>
            <person name="Zhang L."/>
        </authorList>
    </citation>
    <scope>NUCLEOTIDE SEQUENCE [LARGE SCALE GENOMIC DNA]</scope>
    <source>
        <strain evidence="1 2">CM134L-2</strain>
    </source>
</reference>
<dbReference type="RefSeq" id="WP_113648817.1">
    <property type="nucleotide sequence ID" value="NZ_QMHN01000006.1"/>
</dbReference>